<dbReference type="InterPro" id="IPR029060">
    <property type="entry name" value="PIN-like_dom_sf"/>
</dbReference>
<organism evidence="4 5">
    <name type="scientific">Aspergillus saccharolyticus JOP 1030-1</name>
    <dbReference type="NCBI Taxonomy" id="1450539"/>
    <lineage>
        <taxon>Eukaryota</taxon>
        <taxon>Fungi</taxon>
        <taxon>Dikarya</taxon>
        <taxon>Ascomycota</taxon>
        <taxon>Pezizomycotina</taxon>
        <taxon>Eurotiomycetes</taxon>
        <taxon>Eurotiomycetidae</taxon>
        <taxon>Eurotiales</taxon>
        <taxon>Aspergillaceae</taxon>
        <taxon>Aspergillus</taxon>
        <taxon>Aspergillus subgen. Circumdati</taxon>
    </lineage>
</organism>
<keyword evidence="5" id="KW-1185">Reference proteome</keyword>
<reference evidence="4 5" key="1">
    <citation type="submission" date="2016-12" db="EMBL/GenBank/DDBJ databases">
        <title>The genomes of Aspergillus section Nigri reveals drivers in fungal speciation.</title>
        <authorList>
            <consortium name="DOE Joint Genome Institute"/>
            <person name="Vesth T.C."/>
            <person name="Nybo J."/>
            <person name="Theobald S."/>
            <person name="Brandl J."/>
            <person name="Frisvad J.C."/>
            <person name="Nielsen K.F."/>
            <person name="Lyhne E.K."/>
            <person name="Kogle M.E."/>
            <person name="Kuo A."/>
            <person name="Riley R."/>
            <person name="Clum A."/>
            <person name="Nolan M."/>
            <person name="Lipzen A."/>
            <person name="Salamov A."/>
            <person name="Henrissat B."/>
            <person name="Wiebenga A."/>
            <person name="De Vries R.P."/>
            <person name="Grigoriev I.V."/>
            <person name="Mortensen U.H."/>
            <person name="Andersen M.R."/>
            <person name="Baker S.E."/>
        </authorList>
    </citation>
    <scope>NUCLEOTIDE SEQUENCE [LARGE SCALE GENOMIC DNA]</scope>
    <source>
        <strain evidence="4 5">JOP 1030-1</strain>
    </source>
</reference>
<dbReference type="Proteomes" id="UP000248349">
    <property type="component" value="Unassembled WGS sequence"/>
</dbReference>
<dbReference type="CDD" id="cd18675">
    <property type="entry name" value="PIN_SpAst1-like"/>
    <property type="match status" value="1"/>
</dbReference>
<dbReference type="Pfam" id="PF12813">
    <property type="entry name" value="XPG_I_2"/>
    <property type="match status" value="1"/>
</dbReference>
<accession>A0A318Z641</accession>
<protein>
    <recommendedName>
        <fullName evidence="3">Asteroid domain-containing protein</fullName>
    </recommendedName>
</protein>
<feature type="compositionally biased region" description="Basic residues" evidence="2">
    <location>
        <begin position="608"/>
        <end position="619"/>
    </location>
</feature>
<name>A0A318Z641_9EURO</name>
<feature type="domain" description="Asteroid" evidence="3">
    <location>
        <begin position="159"/>
        <end position="427"/>
    </location>
</feature>
<evidence type="ECO:0000256" key="1">
    <source>
        <dbReference type="ARBA" id="ARBA00007398"/>
    </source>
</evidence>
<evidence type="ECO:0000256" key="2">
    <source>
        <dbReference type="SAM" id="MobiDB-lite"/>
    </source>
</evidence>
<evidence type="ECO:0000313" key="4">
    <source>
        <dbReference type="EMBL" id="PYH40233.1"/>
    </source>
</evidence>
<dbReference type="InterPro" id="IPR026832">
    <property type="entry name" value="Asteroid"/>
</dbReference>
<dbReference type="RefSeq" id="XP_025426215.1">
    <property type="nucleotide sequence ID" value="XM_025572357.1"/>
</dbReference>
<dbReference type="OrthoDB" id="5297549at2759"/>
<dbReference type="GeneID" id="37073585"/>
<dbReference type="InterPro" id="IPR039436">
    <property type="entry name" value="Asteroid_dom"/>
</dbReference>
<comment type="similarity">
    <text evidence="1">Belongs to the asteroid family.</text>
</comment>
<sequence>MGILRLKYHLDPYLERVSLQNENRPAQGLPNVQSVVIDGPSLVYHIHHRLLSWSHPELRYPDVQPTCDEVSHGVMTFLLNLAFLGVKIEKICFDGALPPSKQTTRLARLEKSRRRLGSFRTSQLGCSLASSMSAKVRFESFENILQSRSLPPNFTLVPENPFIVPTVYEDLRQRWTKEKILQTVPVPSWMSMVADRLEFVSWADITIMVPGEADCYCAYVAKQTGCSILTSDSDLLLYDIGSSGSIVFLNSINCERTESESRTTAQRLCPMTVAKQLGLSTLLPLAFELNLRPRAGLNELIRRSKVIDKANDPASDFSHFTREYLISPNIRIDQVEQQYPQSLDTRVSEVVSQYILRETYLHKRSLNMYLVMLNEDPKRQCAWMQGRLFRAMGYSFFNLTQAPHKRHDFIIEHIRRGDRITADLITLKNRPWVRSEMQSLLNQLDVVRLKTGMEIDCPLYWRTFALYTILGTQTGIQNLKPAQLEQFLTCGYMDNMLNWEDVHTSAQMQSVLYSLRILKQLIEISETPDKETTQICAFLAHLPSLHVLTRSTHEMRAEYAMSISAKNVIERSVLFLWNNSNDEAEDIEEPQMMSDNTQSQRFEDRGATHRQRMPIKRKRRENSYNIFEILSQQ</sequence>
<evidence type="ECO:0000259" key="3">
    <source>
        <dbReference type="Pfam" id="PF12813"/>
    </source>
</evidence>
<dbReference type="AlphaFoldDB" id="A0A318Z641"/>
<gene>
    <name evidence="4" type="ORF">BP01DRAFT_308789</name>
</gene>
<dbReference type="STRING" id="1450539.A0A318Z641"/>
<dbReference type="PANTHER" id="PTHR15665:SF1">
    <property type="entry name" value="PROTEIN ASTEROID HOMOLOG 1"/>
    <property type="match status" value="1"/>
</dbReference>
<dbReference type="PANTHER" id="PTHR15665">
    <property type="entry name" value="ASTEROID PROTEIN"/>
    <property type="match status" value="1"/>
</dbReference>
<feature type="region of interest" description="Disordered" evidence="2">
    <location>
        <begin position="585"/>
        <end position="619"/>
    </location>
</feature>
<proteinExistence type="inferred from homology"/>
<dbReference type="SUPFAM" id="SSF88723">
    <property type="entry name" value="PIN domain-like"/>
    <property type="match status" value="1"/>
</dbReference>
<dbReference type="Gene3D" id="3.40.50.1010">
    <property type="entry name" value="5'-nuclease"/>
    <property type="match status" value="1"/>
</dbReference>
<dbReference type="EMBL" id="KZ821293">
    <property type="protein sequence ID" value="PYH40233.1"/>
    <property type="molecule type" value="Genomic_DNA"/>
</dbReference>
<evidence type="ECO:0000313" key="5">
    <source>
        <dbReference type="Proteomes" id="UP000248349"/>
    </source>
</evidence>